<dbReference type="Gene3D" id="1.10.10.60">
    <property type="entry name" value="Homeodomain-like"/>
    <property type="match status" value="1"/>
</dbReference>
<reference evidence="5 6" key="1">
    <citation type="submission" date="2020-03" db="EMBL/GenBank/DDBJ databases">
        <title>Sequencing the genomes of 1000 actinobacteria strains.</title>
        <authorList>
            <person name="Klenk H.-P."/>
        </authorList>
    </citation>
    <scope>NUCLEOTIDE SEQUENCE [LARGE SCALE GENOMIC DNA]</scope>
    <source>
        <strain evidence="5 6">DSM 16403</strain>
    </source>
</reference>
<dbReference type="GO" id="GO:0003700">
    <property type="term" value="F:DNA-binding transcription factor activity"/>
    <property type="evidence" value="ECO:0007669"/>
    <property type="project" value="InterPro"/>
</dbReference>
<accession>A0A846RT62</accession>
<protein>
    <submittedName>
        <fullName evidence="5">AraC-like DNA-binding protein</fullName>
    </submittedName>
</protein>
<dbReference type="AlphaFoldDB" id="A0A846RT62"/>
<evidence type="ECO:0000256" key="2">
    <source>
        <dbReference type="ARBA" id="ARBA00023125"/>
    </source>
</evidence>
<evidence type="ECO:0000313" key="6">
    <source>
        <dbReference type="Proteomes" id="UP000547458"/>
    </source>
</evidence>
<proteinExistence type="predicted"/>
<dbReference type="RefSeq" id="WP_167994959.1">
    <property type="nucleotide sequence ID" value="NZ_JAATJL010000001.1"/>
</dbReference>
<feature type="domain" description="HTH araC/xylS-type" evidence="4">
    <location>
        <begin position="1"/>
        <end position="74"/>
    </location>
</feature>
<dbReference type="EMBL" id="JAATJL010000001">
    <property type="protein sequence ID" value="NJC23684.1"/>
    <property type="molecule type" value="Genomic_DNA"/>
</dbReference>
<dbReference type="SUPFAM" id="SSF46689">
    <property type="entry name" value="Homeodomain-like"/>
    <property type="match status" value="1"/>
</dbReference>
<keyword evidence="1" id="KW-0805">Transcription regulation</keyword>
<organism evidence="5 6">
    <name type="scientific">Arthrobacter pigmenti</name>
    <dbReference type="NCBI Taxonomy" id="271432"/>
    <lineage>
        <taxon>Bacteria</taxon>
        <taxon>Bacillati</taxon>
        <taxon>Actinomycetota</taxon>
        <taxon>Actinomycetes</taxon>
        <taxon>Micrococcales</taxon>
        <taxon>Micrococcaceae</taxon>
        <taxon>Arthrobacter</taxon>
    </lineage>
</organism>
<dbReference type="PROSITE" id="PS01124">
    <property type="entry name" value="HTH_ARAC_FAMILY_2"/>
    <property type="match status" value="1"/>
</dbReference>
<dbReference type="PRINTS" id="PR00032">
    <property type="entry name" value="HTHARAC"/>
</dbReference>
<evidence type="ECO:0000313" key="5">
    <source>
        <dbReference type="EMBL" id="NJC23684.1"/>
    </source>
</evidence>
<dbReference type="InterPro" id="IPR009057">
    <property type="entry name" value="Homeodomain-like_sf"/>
</dbReference>
<dbReference type="SMART" id="SM00342">
    <property type="entry name" value="HTH_ARAC"/>
    <property type="match status" value="1"/>
</dbReference>
<keyword evidence="2 5" id="KW-0238">DNA-binding</keyword>
<dbReference type="Pfam" id="PF12833">
    <property type="entry name" value="HTH_18"/>
    <property type="match status" value="1"/>
</dbReference>
<dbReference type="InterPro" id="IPR020449">
    <property type="entry name" value="Tscrpt_reg_AraC-type_HTH"/>
</dbReference>
<keyword evidence="6" id="KW-1185">Reference proteome</keyword>
<dbReference type="InterPro" id="IPR018060">
    <property type="entry name" value="HTH_AraC"/>
</dbReference>
<dbReference type="GO" id="GO:0043565">
    <property type="term" value="F:sequence-specific DNA binding"/>
    <property type="evidence" value="ECO:0007669"/>
    <property type="project" value="InterPro"/>
</dbReference>
<gene>
    <name evidence="5" type="ORF">BJ994_002760</name>
</gene>
<dbReference type="Proteomes" id="UP000547458">
    <property type="component" value="Unassembled WGS sequence"/>
</dbReference>
<dbReference type="PANTHER" id="PTHR43280:SF28">
    <property type="entry name" value="HTH-TYPE TRANSCRIPTIONAL ACTIVATOR RHAS"/>
    <property type="match status" value="1"/>
</dbReference>
<comment type="caution">
    <text evidence="5">The sequence shown here is derived from an EMBL/GenBank/DDBJ whole genome shotgun (WGS) entry which is preliminary data.</text>
</comment>
<name>A0A846RT62_9MICC</name>
<evidence type="ECO:0000256" key="3">
    <source>
        <dbReference type="ARBA" id="ARBA00023163"/>
    </source>
</evidence>
<evidence type="ECO:0000256" key="1">
    <source>
        <dbReference type="ARBA" id="ARBA00023015"/>
    </source>
</evidence>
<sequence length="84" mass="9677">MSQSMLRRKILSSTGLTPKELVMQQRLSRAQNLLVETDLPIHHIAERVGYEDAGHFSRLFVRRLGMSPLAFRREQRGTLEGSDR</sequence>
<keyword evidence="3" id="KW-0804">Transcription</keyword>
<evidence type="ECO:0000259" key="4">
    <source>
        <dbReference type="PROSITE" id="PS01124"/>
    </source>
</evidence>
<dbReference type="PANTHER" id="PTHR43280">
    <property type="entry name" value="ARAC-FAMILY TRANSCRIPTIONAL REGULATOR"/>
    <property type="match status" value="1"/>
</dbReference>